<reference evidence="1" key="1">
    <citation type="submission" date="2024-02" db="EMBL/GenBank/DDBJ databases">
        <authorList>
            <consortium name="Clinical and Environmental Microbiology Branch: Whole genome sequencing antimicrobial resistance pathogens in the healthcare setting"/>
        </authorList>
    </citation>
    <scope>NUCLEOTIDE SEQUENCE</scope>
    <source>
        <strain evidence="1">2023KU-00017</strain>
    </source>
</reference>
<proteinExistence type="predicted"/>
<name>A0AAI9HTD6_MORMO</name>
<protein>
    <submittedName>
        <fullName evidence="1">Uncharacterized protein</fullName>
    </submittedName>
</protein>
<dbReference type="AlphaFoldDB" id="A0AAI9HTD6"/>
<accession>A0AAI9HTD6</accession>
<comment type="caution">
    <text evidence="1">The sequence shown here is derived from an EMBL/GenBank/DDBJ whole genome shotgun (WGS) entry which is preliminary data.</text>
</comment>
<gene>
    <name evidence="1" type="ORF">PN925_002787</name>
</gene>
<dbReference type="EMBL" id="ABKJEP030000042">
    <property type="protein sequence ID" value="EMO9457393.1"/>
    <property type="molecule type" value="Genomic_DNA"/>
</dbReference>
<dbReference type="RefSeq" id="WP_175547163.1">
    <property type="nucleotide sequence ID" value="NZ_CAXOOS010000001.1"/>
</dbReference>
<sequence length="58" mass="6464">MNIINNKGDVLMAGTLSVDDGRITCWRPFDSFTGDPGRYQRALDSDAIKNLLTLHLIN</sequence>
<organism evidence="1">
    <name type="scientific">Morganella morganii</name>
    <name type="common">Proteus morganii</name>
    <dbReference type="NCBI Taxonomy" id="582"/>
    <lineage>
        <taxon>Bacteria</taxon>
        <taxon>Pseudomonadati</taxon>
        <taxon>Pseudomonadota</taxon>
        <taxon>Gammaproteobacteria</taxon>
        <taxon>Enterobacterales</taxon>
        <taxon>Morganellaceae</taxon>
        <taxon>Morganella</taxon>
    </lineage>
</organism>
<evidence type="ECO:0000313" key="1">
    <source>
        <dbReference type="EMBL" id="EMO9457393.1"/>
    </source>
</evidence>